<dbReference type="RefSeq" id="WP_242289072.1">
    <property type="nucleotide sequence ID" value="NZ_JAKKSL010000007.1"/>
</dbReference>
<evidence type="ECO:0000313" key="2">
    <source>
        <dbReference type="Proteomes" id="UP001139646"/>
    </source>
</evidence>
<gene>
    <name evidence="1" type="ORF">L3081_24480</name>
</gene>
<comment type="caution">
    <text evidence="1">The sequence shown here is derived from an EMBL/GenBank/DDBJ whole genome shotgun (WGS) entry which is preliminary data.</text>
</comment>
<dbReference type="Proteomes" id="UP001139646">
    <property type="component" value="Unassembled WGS sequence"/>
</dbReference>
<evidence type="ECO:0008006" key="3">
    <source>
        <dbReference type="Google" id="ProtNLM"/>
    </source>
</evidence>
<protein>
    <recommendedName>
        <fullName evidence="3">Restriction endonuclease</fullName>
    </recommendedName>
</protein>
<reference evidence="1" key="1">
    <citation type="submission" date="2022-01" db="EMBL/GenBank/DDBJ databases">
        <title>Colwellia maritima, isolated from seawater.</title>
        <authorList>
            <person name="Kristyanto S."/>
            <person name="Jung J."/>
            <person name="Jeon C.O."/>
        </authorList>
    </citation>
    <scope>NUCLEOTIDE SEQUENCE</scope>
    <source>
        <strain evidence="1">MSW7</strain>
    </source>
</reference>
<name>A0ABS9X868_9GAMM</name>
<sequence>MSNRRSSEGDETWFRLQNWTKGQKAAERISAHILKSEQYHSVDPSHPLGGRDGGKDILCAKSSNKYVGAVYFPRGQKSFSEIKSKFMGDTEGVIKNNAQGVVFITNQELTLSQRHELENLVDFEVTVFHLERVSSILDQPSNYGIRLEYLDLELTKEEQLAFFAQQEHKLNFYSEKLELLAADYGEFKNYTLNMHEHDYNRSVDAILIEIDDMIQKVWYNRHLNLRYKVEFHGEKVDPEIWKGALASAKKVETKFGIENLGRDDFEWGMLNGKVSALRRVLGEEWDMLDT</sequence>
<accession>A0ABS9X868</accession>
<keyword evidence="2" id="KW-1185">Reference proteome</keyword>
<proteinExistence type="predicted"/>
<organism evidence="1 2">
    <name type="scientific">Colwellia maritima</name>
    <dbReference type="NCBI Taxonomy" id="2912588"/>
    <lineage>
        <taxon>Bacteria</taxon>
        <taxon>Pseudomonadati</taxon>
        <taxon>Pseudomonadota</taxon>
        <taxon>Gammaproteobacteria</taxon>
        <taxon>Alteromonadales</taxon>
        <taxon>Colwelliaceae</taxon>
        <taxon>Colwellia</taxon>
    </lineage>
</organism>
<dbReference type="EMBL" id="JAKKSL010000007">
    <property type="protein sequence ID" value="MCI2285987.1"/>
    <property type="molecule type" value="Genomic_DNA"/>
</dbReference>
<evidence type="ECO:0000313" key="1">
    <source>
        <dbReference type="EMBL" id="MCI2285987.1"/>
    </source>
</evidence>